<evidence type="ECO:0000259" key="7">
    <source>
        <dbReference type="Pfam" id="PF09335"/>
    </source>
</evidence>
<feature type="transmembrane region" description="Helical" evidence="6">
    <location>
        <begin position="193"/>
        <end position="211"/>
    </location>
</feature>
<keyword evidence="3 6" id="KW-0812">Transmembrane</keyword>
<evidence type="ECO:0000256" key="5">
    <source>
        <dbReference type="ARBA" id="ARBA00023136"/>
    </source>
</evidence>
<evidence type="ECO:0000256" key="4">
    <source>
        <dbReference type="ARBA" id="ARBA00022989"/>
    </source>
</evidence>
<dbReference type="Proteomes" id="UP000199230">
    <property type="component" value="Unassembled WGS sequence"/>
</dbReference>
<feature type="transmembrane region" description="Helical" evidence="6">
    <location>
        <begin position="163"/>
        <end position="181"/>
    </location>
</feature>
<dbReference type="InterPro" id="IPR032816">
    <property type="entry name" value="VTT_dom"/>
</dbReference>
<dbReference type="Pfam" id="PF09335">
    <property type="entry name" value="VTT_dom"/>
    <property type="match status" value="1"/>
</dbReference>
<dbReference type="InterPro" id="IPR015414">
    <property type="entry name" value="TMEM64"/>
</dbReference>
<gene>
    <name evidence="8" type="ORF">SAMN05192546_101217</name>
</gene>
<evidence type="ECO:0000256" key="2">
    <source>
        <dbReference type="ARBA" id="ARBA00022475"/>
    </source>
</evidence>
<evidence type="ECO:0000256" key="1">
    <source>
        <dbReference type="ARBA" id="ARBA00004651"/>
    </source>
</evidence>
<feature type="domain" description="VTT" evidence="7">
    <location>
        <begin position="67"/>
        <end position="183"/>
    </location>
</feature>
<protein>
    <recommendedName>
        <fullName evidence="6">TVP38/TMEM64 family membrane protein</fullName>
    </recommendedName>
</protein>
<feature type="transmembrane region" description="Helical" evidence="6">
    <location>
        <begin position="72"/>
        <end position="98"/>
    </location>
</feature>
<dbReference type="PANTHER" id="PTHR12677:SF59">
    <property type="entry name" value="GOLGI APPARATUS MEMBRANE PROTEIN TVP38-RELATED"/>
    <property type="match status" value="1"/>
</dbReference>
<keyword evidence="5 6" id="KW-0472">Membrane</keyword>
<reference evidence="8 9" key="1">
    <citation type="submission" date="2016-10" db="EMBL/GenBank/DDBJ databases">
        <authorList>
            <person name="de Groot N.N."/>
        </authorList>
    </citation>
    <scope>NUCLEOTIDE SEQUENCE [LARGE SCALE GENOMIC DNA]</scope>
    <source>
        <strain evidence="8 9">APO</strain>
    </source>
</reference>
<proteinExistence type="inferred from homology"/>
<evidence type="ECO:0000256" key="3">
    <source>
        <dbReference type="ARBA" id="ARBA00022692"/>
    </source>
</evidence>
<organism evidence="8 9">
    <name type="scientific">Tindallia californiensis</name>
    <dbReference type="NCBI Taxonomy" id="159292"/>
    <lineage>
        <taxon>Bacteria</taxon>
        <taxon>Bacillati</taxon>
        <taxon>Bacillota</taxon>
        <taxon>Clostridia</taxon>
        <taxon>Peptostreptococcales</taxon>
        <taxon>Tindalliaceae</taxon>
        <taxon>Tindallia</taxon>
    </lineage>
</organism>
<dbReference type="PANTHER" id="PTHR12677">
    <property type="entry name" value="GOLGI APPARATUS MEMBRANE PROTEIN TVP38-RELATED"/>
    <property type="match status" value="1"/>
</dbReference>
<keyword evidence="2 6" id="KW-1003">Cell membrane</keyword>
<name>A0A1H3INT8_9FIRM</name>
<feature type="transmembrane region" description="Helical" evidence="6">
    <location>
        <begin position="136"/>
        <end position="156"/>
    </location>
</feature>
<dbReference type="OrthoDB" id="9812980at2"/>
<dbReference type="GO" id="GO:0005886">
    <property type="term" value="C:plasma membrane"/>
    <property type="evidence" value="ECO:0007669"/>
    <property type="project" value="UniProtKB-SubCell"/>
</dbReference>
<dbReference type="STRING" id="159292.SAMN05192546_101217"/>
<evidence type="ECO:0000313" key="9">
    <source>
        <dbReference type="Proteomes" id="UP000199230"/>
    </source>
</evidence>
<keyword evidence="4 6" id="KW-1133">Transmembrane helix</keyword>
<feature type="transmembrane region" description="Helical" evidence="6">
    <location>
        <begin position="40"/>
        <end position="60"/>
    </location>
</feature>
<comment type="subcellular location">
    <subcellularLocation>
        <location evidence="1 6">Cell membrane</location>
        <topology evidence="1 6">Multi-pass membrane protein</topology>
    </subcellularLocation>
</comment>
<keyword evidence="9" id="KW-1185">Reference proteome</keyword>
<feature type="transmembrane region" description="Helical" evidence="6">
    <location>
        <begin position="12"/>
        <end position="28"/>
    </location>
</feature>
<comment type="similarity">
    <text evidence="6">Belongs to the TVP38/TMEM64 family.</text>
</comment>
<dbReference type="EMBL" id="FNPV01000001">
    <property type="protein sequence ID" value="SDY29025.1"/>
    <property type="molecule type" value="Genomic_DNA"/>
</dbReference>
<evidence type="ECO:0000256" key="6">
    <source>
        <dbReference type="RuleBase" id="RU366058"/>
    </source>
</evidence>
<dbReference type="RefSeq" id="WP_093310042.1">
    <property type="nucleotide sequence ID" value="NZ_FNPV01000001.1"/>
</dbReference>
<sequence>MNYKEAIQEKSFYKYILIFFIFALYLFLQNQYNAIRPDMFRNILTSFGVFSPVLFLLFSFIRPFAFFPITIFYLASGLAFGPFWGGILATLGAIAGALTAHMVAQKAGIEFLPSALQEKIFNAKNMINQNGFHSILMIRFIPLLSFDLISFASGLANIHRKPYMLGTVLGTTPRIFAYTFLGSSIVTISDANLWTILFLFMIIFILPLGVYKKIHGYKFNH</sequence>
<dbReference type="AlphaFoldDB" id="A0A1H3INT8"/>
<evidence type="ECO:0000313" key="8">
    <source>
        <dbReference type="EMBL" id="SDY29025.1"/>
    </source>
</evidence>
<accession>A0A1H3INT8</accession>